<comment type="caution">
    <text evidence="1">The sequence shown here is derived from an EMBL/GenBank/DDBJ whole genome shotgun (WGS) entry which is preliminary data.</text>
</comment>
<dbReference type="EMBL" id="BSNL01000001">
    <property type="protein sequence ID" value="GLQ26152.1"/>
    <property type="molecule type" value="Genomic_DNA"/>
</dbReference>
<dbReference type="RefSeq" id="WP_284371053.1">
    <property type="nucleotide sequence ID" value="NZ_BSNL01000001.1"/>
</dbReference>
<keyword evidence="2" id="KW-1185">Reference proteome</keyword>
<proteinExistence type="predicted"/>
<name>A0ABQ5VGF1_9RHOB</name>
<protein>
    <recommendedName>
        <fullName evidence="3">XRE family transcriptional regulator</fullName>
    </recommendedName>
</protein>
<evidence type="ECO:0000313" key="1">
    <source>
        <dbReference type="EMBL" id="GLQ26152.1"/>
    </source>
</evidence>
<organism evidence="1 2">
    <name type="scientific">Sulfitobacter pacificus</name>
    <dbReference type="NCBI Taxonomy" id="1499314"/>
    <lineage>
        <taxon>Bacteria</taxon>
        <taxon>Pseudomonadati</taxon>
        <taxon>Pseudomonadota</taxon>
        <taxon>Alphaproteobacteria</taxon>
        <taxon>Rhodobacterales</taxon>
        <taxon>Roseobacteraceae</taxon>
        <taxon>Sulfitobacter</taxon>
    </lineage>
</organism>
<reference evidence="1" key="2">
    <citation type="submission" date="2023-01" db="EMBL/GenBank/DDBJ databases">
        <title>Draft genome sequence of Sulfitobacter pacificus strain NBRC 109915.</title>
        <authorList>
            <person name="Sun Q."/>
            <person name="Mori K."/>
        </authorList>
    </citation>
    <scope>NUCLEOTIDE SEQUENCE</scope>
    <source>
        <strain evidence="1">NBRC 109915</strain>
    </source>
</reference>
<dbReference type="Proteomes" id="UP001161388">
    <property type="component" value="Unassembled WGS sequence"/>
</dbReference>
<evidence type="ECO:0000313" key="2">
    <source>
        <dbReference type="Proteomes" id="UP001161388"/>
    </source>
</evidence>
<gene>
    <name evidence="1" type="ORF">GCM10007927_09550</name>
</gene>
<sequence length="60" mass="6530">MTPLAQMLVAYEQKHDLAANAVAAGIGINESSYCRIKQGKTPDAQNLAKIISWMVETPKI</sequence>
<reference evidence="1" key="1">
    <citation type="journal article" date="2014" name="Int. J. Syst. Evol. Microbiol.">
        <title>Complete genome of a new Firmicutes species belonging to the dominant human colonic microbiota ('Ruminococcus bicirculans') reveals two chromosomes and a selective capacity to utilize plant glucans.</title>
        <authorList>
            <consortium name="NISC Comparative Sequencing Program"/>
            <person name="Wegmann U."/>
            <person name="Louis P."/>
            <person name="Goesmann A."/>
            <person name="Henrissat B."/>
            <person name="Duncan S.H."/>
            <person name="Flint H.J."/>
        </authorList>
    </citation>
    <scope>NUCLEOTIDE SEQUENCE</scope>
    <source>
        <strain evidence="1">NBRC 109915</strain>
    </source>
</reference>
<evidence type="ECO:0008006" key="3">
    <source>
        <dbReference type="Google" id="ProtNLM"/>
    </source>
</evidence>
<accession>A0ABQ5VGF1</accession>